<sequence>MSFLRSLTNLSMVMIDLKAIALISSESYLQSLALHMKLDLWKMGNMEPRMMPMDNGMEWFVN</sequence>
<dbReference type="AlphaFoldDB" id="L8E9A1"/>
<dbReference type="OrthoDB" id="5984008at2759"/>
<gene>
    <name evidence="1" type="primary">GRIK2</name>
</gene>
<dbReference type="EMBL" id="HF584408">
    <property type="protein sequence ID" value="CCQ43905.1"/>
    <property type="molecule type" value="Genomic_DNA"/>
</dbReference>
<organism evidence="1">
    <name type="scientific">Homo sapiens</name>
    <name type="common">Human</name>
    <dbReference type="NCBI Taxonomy" id="9606"/>
    <lineage>
        <taxon>Eukaryota</taxon>
        <taxon>Metazoa</taxon>
        <taxon>Chordata</taxon>
        <taxon>Craniata</taxon>
        <taxon>Vertebrata</taxon>
        <taxon>Euteleostomi</taxon>
        <taxon>Mammalia</taxon>
        <taxon>Eutheria</taxon>
        <taxon>Euarchontoglires</taxon>
        <taxon>Primates</taxon>
        <taxon>Haplorrhini</taxon>
        <taxon>Catarrhini</taxon>
        <taxon>Hominidae</taxon>
        <taxon>Homo</taxon>
    </lineage>
</organism>
<name>L8E9A1_HUMAN</name>
<proteinExistence type="predicted"/>
<dbReference type="ChiTaRS" id="GRIK2">
    <property type="organism name" value="human"/>
</dbReference>
<reference evidence="1" key="1">
    <citation type="journal article" date="2013" name="PLoS ONE">
        <title>Direct detection of alternative open reading frames translation products in human significantly expands the proteome.</title>
        <authorList>
            <person name="Vanderperre B."/>
            <person name="Lucier J.-F."/>
            <person name="Motard J."/>
            <person name="Tremblay G."/>
            <person name="Vanderperre S."/>
            <person name="Wisztorski M."/>
            <person name="Salzet M."/>
            <person name="Boisvert F.-M."/>
            <person name="Roucou X."/>
        </authorList>
    </citation>
    <scope>NUCLEOTIDE SEQUENCE</scope>
</reference>
<protein>
    <submittedName>
        <fullName evidence="1">Alternative protein GRIK2</fullName>
    </submittedName>
</protein>
<evidence type="ECO:0000313" key="1">
    <source>
        <dbReference type="EMBL" id="CCQ43905.1"/>
    </source>
</evidence>
<accession>L8E9A1</accession>